<evidence type="ECO:0000256" key="4">
    <source>
        <dbReference type="ARBA" id="ARBA00022741"/>
    </source>
</evidence>
<evidence type="ECO:0000313" key="12">
    <source>
        <dbReference type="Proteomes" id="UP001291653"/>
    </source>
</evidence>
<dbReference type="SUPFAM" id="SSF56235">
    <property type="entry name" value="N-terminal nucleophile aminohydrolases (Ntn hydrolases)"/>
    <property type="match status" value="1"/>
</dbReference>
<keyword evidence="12" id="KW-1185">Reference proteome</keyword>
<dbReference type="Gene3D" id="3.60.20.10">
    <property type="entry name" value="Glutamine Phosphoribosylpyrophosphate, subunit 1, domain 1"/>
    <property type="match status" value="1"/>
</dbReference>
<name>A0ABQ5NQU2_9ACTN</name>
<evidence type="ECO:0000256" key="8">
    <source>
        <dbReference type="ARBA" id="ARBA00048741"/>
    </source>
</evidence>
<accession>A0ABQ5NQU2</accession>
<dbReference type="CDD" id="cd00712">
    <property type="entry name" value="AsnB"/>
    <property type="match status" value="1"/>
</dbReference>
<keyword evidence="4" id="KW-0547">Nucleotide-binding</keyword>
<dbReference type="CDD" id="cd01991">
    <property type="entry name" value="Asn_synthase_B_C"/>
    <property type="match status" value="1"/>
</dbReference>
<comment type="pathway">
    <text evidence="1">Amino-acid biosynthesis; L-asparagine biosynthesis; L-asparagine from L-aspartate (L-Gln route): step 1/1.</text>
</comment>
<evidence type="ECO:0000256" key="7">
    <source>
        <dbReference type="ARBA" id="ARBA00022962"/>
    </source>
</evidence>
<evidence type="ECO:0000259" key="10">
    <source>
        <dbReference type="PROSITE" id="PS51278"/>
    </source>
</evidence>
<dbReference type="Pfam" id="PF00733">
    <property type="entry name" value="Asn_synthase"/>
    <property type="match status" value="1"/>
</dbReference>
<protein>
    <recommendedName>
        <fullName evidence="3">asparagine synthase (glutamine-hydrolyzing)</fullName>
        <ecNumber evidence="3">6.3.5.4</ecNumber>
    </recommendedName>
</protein>
<sequence>MGFHDRAGGPEAARAVAGRMLAALAHRGPDGTGWCRHAGVTLAHCALTFVDPPRSRQPFVSASGAVALVFNGELYNHPELRRELRSLGITPRTGGDTEVLTELYERHGTAVLSRLRGMYAFAAHDARTGATVLARDPLGKKPLYYTRIPGGIAFASELTALLRHPDAPRAPDVRALADYLVLQAFPAPGSAVAGVHKVRPGGLVRYGNGVLTEEEHWRPRIGPPPGSGPPRAREAAARFEELLRTAVARRVTSTDRPLGVLLSGGLDSSVVAALAQRLSPGAPVPTFSAGFDDPDFDESDHARAVARHLGTDHRVVRVGGAELAEVVESEYACADEPLADPSLLPTRLVCRAAREHVRGVLTGDGADELLLGYRYFQAERTIAALLRVVPAPRLAAAARIAAGALPSRSGNLPASLALRRLARGLGAAPEHRFYLASAPFPPGALAGVLTGRALAALADHRPFAEVARLLDGQPDRLGSLQRAQLAVVAHFLRDVILTKADRGGMRSALELRSPFLDLDLVEYGNSLPDALKLRGLTGKYLLRRVARPWLPRATVRRTKQGFRAPLARLLRQELRPLLLDTLAAPALERGGLFDPVAVRALTDDHLSGRRDTSRGLWALLTYQLWYEGPGRAARPARPHPLALPEEIHRAP</sequence>
<dbReference type="PANTHER" id="PTHR43284:SF1">
    <property type="entry name" value="ASPARAGINE SYNTHETASE"/>
    <property type="match status" value="1"/>
</dbReference>
<feature type="compositionally biased region" description="Low complexity" evidence="9">
    <location>
        <begin position="631"/>
        <end position="644"/>
    </location>
</feature>
<dbReference type="InterPro" id="IPR029055">
    <property type="entry name" value="Ntn_hydrolases_N"/>
</dbReference>
<dbReference type="InterPro" id="IPR001962">
    <property type="entry name" value="Asn_synthase"/>
</dbReference>
<dbReference type="EMBL" id="BSBI01000001">
    <property type="protein sequence ID" value="GLF92731.1"/>
    <property type="molecule type" value="Genomic_DNA"/>
</dbReference>
<evidence type="ECO:0000256" key="9">
    <source>
        <dbReference type="SAM" id="MobiDB-lite"/>
    </source>
</evidence>
<dbReference type="InterPro" id="IPR014729">
    <property type="entry name" value="Rossmann-like_a/b/a_fold"/>
</dbReference>
<dbReference type="EC" id="6.3.5.4" evidence="3"/>
<dbReference type="PROSITE" id="PS51278">
    <property type="entry name" value="GATASE_TYPE_2"/>
    <property type="match status" value="1"/>
</dbReference>
<evidence type="ECO:0000256" key="3">
    <source>
        <dbReference type="ARBA" id="ARBA00012737"/>
    </source>
</evidence>
<comment type="similarity">
    <text evidence="2">Belongs to the asparagine synthetase family.</text>
</comment>
<proteinExistence type="inferred from homology"/>
<dbReference type="RefSeq" id="WP_323444854.1">
    <property type="nucleotide sequence ID" value="NZ_BSBI01000001.1"/>
</dbReference>
<dbReference type="Gene3D" id="3.40.50.620">
    <property type="entry name" value="HUPs"/>
    <property type="match status" value="2"/>
</dbReference>
<feature type="region of interest" description="Disordered" evidence="9">
    <location>
        <begin position="631"/>
        <end position="651"/>
    </location>
</feature>
<dbReference type="Proteomes" id="UP001291653">
    <property type="component" value="Unassembled WGS sequence"/>
</dbReference>
<organism evidence="11 12">
    <name type="scientific">Streptomyces yaizuensis</name>
    <dbReference type="NCBI Taxonomy" id="2989713"/>
    <lineage>
        <taxon>Bacteria</taxon>
        <taxon>Bacillati</taxon>
        <taxon>Actinomycetota</taxon>
        <taxon>Actinomycetes</taxon>
        <taxon>Kitasatosporales</taxon>
        <taxon>Streptomycetaceae</taxon>
        <taxon>Streptomyces</taxon>
    </lineage>
</organism>
<evidence type="ECO:0000256" key="6">
    <source>
        <dbReference type="ARBA" id="ARBA00022888"/>
    </source>
</evidence>
<gene>
    <name evidence="11" type="primary">asnB</name>
    <name evidence="11" type="ORF">SYYSPA8_00560</name>
</gene>
<comment type="caution">
    <text evidence="11">The sequence shown here is derived from an EMBL/GenBank/DDBJ whole genome shotgun (WGS) entry which is preliminary data.</text>
</comment>
<comment type="catalytic activity">
    <reaction evidence="8">
        <text>L-aspartate + L-glutamine + ATP + H2O = L-asparagine + L-glutamate + AMP + diphosphate + H(+)</text>
        <dbReference type="Rhea" id="RHEA:12228"/>
        <dbReference type="ChEBI" id="CHEBI:15377"/>
        <dbReference type="ChEBI" id="CHEBI:15378"/>
        <dbReference type="ChEBI" id="CHEBI:29985"/>
        <dbReference type="ChEBI" id="CHEBI:29991"/>
        <dbReference type="ChEBI" id="CHEBI:30616"/>
        <dbReference type="ChEBI" id="CHEBI:33019"/>
        <dbReference type="ChEBI" id="CHEBI:58048"/>
        <dbReference type="ChEBI" id="CHEBI:58359"/>
        <dbReference type="ChEBI" id="CHEBI:456215"/>
        <dbReference type="EC" id="6.3.5.4"/>
    </reaction>
</comment>
<keyword evidence="6" id="KW-0061">Asparagine biosynthesis</keyword>
<dbReference type="InterPro" id="IPR033738">
    <property type="entry name" value="AsnB_N"/>
</dbReference>
<keyword evidence="7" id="KW-0315">Glutamine amidotransferase</keyword>
<dbReference type="Pfam" id="PF13537">
    <property type="entry name" value="GATase_7"/>
    <property type="match status" value="1"/>
</dbReference>
<dbReference type="NCBIfam" id="TIGR01536">
    <property type="entry name" value="asn_synth_AEB"/>
    <property type="match status" value="1"/>
</dbReference>
<dbReference type="InterPro" id="IPR017932">
    <property type="entry name" value="GATase_2_dom"/>
</dbReference>
<keyword evidence="5" id="KW-0067">ATP-binding</keyword>
<evidence type="ECO:0000313" key="11">
    <source>
        <dbReference type="EMBL" id="GLF92731.1"/>
    </source>
</evidence>
<dbReference type="InterPro" id="IPR006426">
    <property type="entry name" value="Asn_synth_AEB"/>
</dbReference>
<dbReference type="InterPro" id="IPR051786">
    <property type="entry name" value="ASN_synthetase/amidase"/>
</dbReference>
<evidence type="ECO:0000256" key="5">
    <source>
        <dbReference type="ARBA" id="ARBA00022840"/>
    </source>
</evidence>
<dbReference type="SUPFAM" id="SSF52402">
    <property type="entry name" value="Adenine nucleotide alpha hydrolases-like"/>
    <property type="match status" value="1"/>
</dbReference>
<feature type="domain" description="Glutamine amidotransferase type-2" evidence="10">
    <location>
        <begin position="1"/>
        <end position="209"/>
    </location>
</feature>
<evidence type="ECO:0000256" key="2">
    <source>
        <dbReference type="ARBA" id="ARBA00005752"/>
    </source>
</evidence>
<dbReference type="PIRSF" id="PIRSF001589">
    <property type="entry name" value="Asn_synthetase_glu-h"/>
    <property type="match status" value="1"/>
</dbReference>
<evidence type="ECO:0000256" key="1">
    <source>
        <dbReference type="ARBA" id="ARBA00005187"/>
    </source>
</evidence>
<keyword evidence="6" id="KW-0028">Amino-acid biosynthesis</keyword>
<reference evidence="11 12" key="1">
    <citation type="submission" date="2022-10" db="EMBL/GenBank/DDBJ databases">
        <title>Draft genome sequence of Streptomyces sp. YSPA8.</title>
        <authorList>
            <person name="Moriuchi R."/>
            <person name="Dohra H."/>
            <person name="Yamamura H."/>
            <person name="Kodani S."/>
        </authorList>
    </citation>
    <scope>NUCLEOTIDE SEQUENCE [LARGE SCALE GENOMIC DNA]</scope>
    <source>
        <strain evidence="11 12">YSPA8</strain>
    </source>
</reference>
<dbReference type="PANTHER" id="PTHR43284">
    <property type="entry name" value="ASPARAGINE SYNTHETASE (GLUTAMINE-HYDROLYZING)"/>
    <property type="match status" value="1"/>
</dbReference>